<proteinExistence type="predicted"/>
<comment type="caution">
    <text evidence="1">The sequence shown here is derived from an EMBL/GenBank/DDBJ whole genome shotgun (WGS) entry which is preliminary data.</text>
</comment>
<dbReference type="EMBL" id="JBJXBP010000004">
    <property type="protein sequence ID" value="KAL3834950.1"/>
    <property type="molecule type" value="Genomic_DNA"/>
</dbReference>
<evidence type="ECO:0000313" key="1">
    <source>
        <dbReference type="EMBL" id="KAL3834950.1"/>
    </source>
</evidence>
<dbReference type="AlphaFoldDB" id="A0ABD3TD81"/>
<gene>
    <name evidence="1" type="ORF">ACJIZ3_009686</name>
</gene>
<keyword evidence="2" id="KW-1185">Reference proteome</keyword>
<evidence type="ECO:0000313" key="2">
    <source>
        <dbReference type="Proteomes" id="UP001634393"/>
    </source>
</evidence>
<dbReference type="Proteomes" id="UP001634393">
    <property type="component" value="Unassembled WGS sequence"/>
</dbReference>
<reference evidence="1 2" key="1">
    <citation type="submission" date="2024-12" db="EMBL/GenBank/DDBJ databases">
        <title>The unique morphological basis and parallel evolutionary history of personate flowers in Penstemon.</title>
        <authorList>
            <person name="Depatie T.H."/>
            <person name="Wessinger C.A."/>
        </authorList>
    </citation>
    <scope>NUCLEOTIDE SEQUENCE [LARGE SCALE GENOMIC DNA]</scope>
    <source>
        <strain evidence="1">WTNN_2</strain>
        <tissue evidence="1">Leaf</tissue>
    </source>
</reference>
<sequence length="28" mass="3301">MHMHGTALISDLRHLFLWHAPWLSCQAK</sequence>
<name>A0ABD3TD81_9LAMI</name>
<organism evidence="1 2">
    <name type="scientific">Penstemon smallii</name>
    <dbReference type="NCBI Taxonomy" id="265156"/>
    <lineage>
        <taxon>Eukaryota</taxon>
        <taxon>Viridiplantae</taxon>
        <taxon>Streptophyta</taxon>
        <taxon>Embryophyta</taxon>
        <taxon>Tracheophyta</taxon>
        <taxon>Spermatophyta</taxon>
        <taxon>Magnoliopsida</taxon>
        <taxon>eudicotyledons</taxon>
        <taxon>Gunneridae</taxon>
        <taxon>Pentapetalae</taxon>
        <taxon>asterids</taxon>
        <taxon>lamiids</taxon>
        <taxon>Lamiales</taxon>
        <taxon>Plantaginaceae</taxon>
        <taxon>Cheloneae</taxon>
        <taxon>Penstemon</taxon>
    </lineage>
</organism>
<protein>
    <submittedName>
        <fullName evidence="1">Uncharacterized protein</fullName>
    </submittedName>
</protein>
<accession>A0ABD3TD81</accession>